<dbReference type="Pfam" id="PF21189">
    <property type="entry name" value="PHA02142"/>
    <property type="match status" value="1"/>
</dbReference>
<sequence length="363" mass="38701">MSTLQVTAERLVVLPHPNADRLELAQVGLYRAVVAKGQFRTGEHALYIPEQAVLPEALIGELGLTGKLAGSKHDRVKAVRLRGEVSQGIVCVPAALDGVDLAAAARERTDFAERLGIVKWVPPVPVSMSGQVEPAPELLPWIDVENIKRFPDIFAAGEPVVATEKIHGTAFLLTHVRAEDRILVSSKGVGGKSLALTFAEGNLYWRAMRAHGLDEAARKIATALGADRVGLFGEVYGQGVQDLHYGASAAQDTSLGFGLFDIAVDRDGEPVRWLGHHEIGALLTDLGLTVPRVPVLYEGPYDADLLVTLAEGAETVSGTGANIREGLVVRATAERHTPVLGGRAIGKIVSNAYLLRDGGTEFE</sequence>
<proteinExistence type="predicted"/>
<evidence type="ECO:0000313" key="2">
    <source>
        <dbReference type="EMBL" id="PWV68799.1"/>
    </source>
</evidence>
<dbReference type="GO" id="GO:0016874">
    <property type="term" value="F:ligase activity"/>
    <property type="evidence" value="ECO:0007669"/>
    <property type="project" value="UniProtKB-KW"/>
</dbReference>
<dbReference type="Gene3D" id="2.40.50.140">
    <property type="entry name" value="Nucleic acid-binding proteins"/>
    <property type="match status" value="1"/>
</dbReference>
<evidence type="ECO:0000259" key="1">
    <source>
        <dbReference type="Pfam" id="PF09414"/>
    </source>
</evidence>
<dbReference type="Pfam" id="PF09414">
    <property type="entry name" value="RNA_ligase"/>
    <property type="match status" value="1"/>
</dbReference>
<accession>A0A317N2I9</accession>
<evidence type="ECO:0000313" key="3">
    <source>
        <dbReference type="Proteomes" id="UP000246410"/>
    </source>
</evidence>
<dbReference type="SUPFAM" id="SSF56091">
    <property type="entry name" value="DNA ligase/mRNA capping enzyme, catalytic domain"/>
    <property type="match status" value="1"/>
</dbReference>
<organism evidence="2 3">
    <name type="scientific">Nocardia neocaledoniensis</name>
    <dbReference type="NCBI Taxonomy" id="236511"/>
    <lineage>
        <taxon>Bacteria</taxon>
        <taxon>Bacillati</taxon>
        <taxon>Actinomycetota</taxon>
        <taxon>Actinomycetes</taxon>
        <taxon>Mycobacteriales</taxon>
        <taxon>Nocardiaceae</taxon>
        <taxon>Nocardia</taxon>
    </lineage>
</organism>
<protein>
    <submittedName>
        <fullName evidence="2">RNA ligase (TIGR02306 family)</fullName>
    </submittedName>
</protein>
<dbReference type="InterPro" id="IPR021122">
    <property type="entry name" value="RNA_ligase_dom_REL/Rnl2"/>
</dbReference>
<dbReference type="AlphaFoldDB" id="A0A317N2I9"/>
<dbReference type="EMBL" id="QGTL01000017">
    <property type="protein sequence ID" value="PWV68799.1"/>
    <property type="molecule type" value="Genomic_DNA"/>
</dbReference>
<keyword evidence="2" id="KW-0436">Ligase</keyword>
<reference evidence="2 3" key="1">
    <citation type="submission" date="2018-05" db="EMBL/GenBank/DDBJ databases">
        <title>Genomic Encyclopedia of Type Strains, Phase IV (KMG-IV): sequencing the most valuable type-strain genomes for metagenomic binning, comparative biology and taxonomic classification.</title>
        <authorList>
            <person name="Goeker M."/>
        </authorList>
    </citation>
    <scope>NUCLEOTIDE SEQUENCE [LARGE SCALE GENOMIC DNA]</scope>
    <source>
        <strain evidence="2 3">DSM 44717</strain>
    </source>
</reference>
<gene>
    <name evidence="2" type="ORF">DFR69_117118</name>
</gene>
<feature type="domain" description="RNA ligase" evidence="1">
    <location>
        <begin position="158"/>
        <end position="348"/>
    </location>
</feature>
<comment type="caution">
    <text evidence="2">The sequence shown here is derived from an EMBL/GenBank/DDBJ whole genome shotgun (WGS) entry which is preliminary data.</text>
</comment>
<name>A0A317N2I9_9NOCA</name>
<keyword evidence="3" id="KW-1185">Reference proteome</keyword>
<dbReference type="NCBIfam" id="TIGR02306">
    <property type="entry name" value="RNA_lig_DRB0094"/>
    <property type="match status" value="1"/>
</dbReference>
<dbReference type="RefSeq" id="WP_110041302.1">
    <property type="nucleotide sequence ID" value="NZ_QGTL01000017.1"/>
</dbReference>
<dbReference type="Proteomes" id="UP000246410">
    <property type="component" value="Unassembled WGS sequence"/>
</dbReference>
<dbReference type="InterPro" id="IPR012340">
    <property type="entry name" value="NA-bd_OB-fold"/>
</dbReference>
<dbReference type="Gene3D" id="3.30.470.30">
    <property type="entry name" value="DNA ligase/mRNA capping enzyme"/>
    <property type="match status" value="1"/>
</dbReference>
<dbReference type="InterPro" id="IPR012646">
    <property type="entry name" value="RNA_ligase_DRB0094"/>
</dbReference>